<evidence type="ECO:0000259" key="7">
    <source>
        <dbReference type="Pfam" id="PF08240"/>
    </source>
</evidence>
<dbReference type="AlphaFoldDB" id="A0A2S9XQM3"/>
<keyword evidence="2 5" id="KW-0479">Metal-binding</keyword>
<dbReference type="PANTHER" id="PTHR42813:SF2">
    <property type="entry name" value="DEHYDROGENASE, ZINC-CONTAINING, PUTATIVE (AFU_ORTHOLOGUE AFUA_2G02810)-RELATED"/>
    <property type="match status" value="1"/>
</dbReference>
<comment type="caution">
    <text evidence="8">The sequence shown here is derived from an EMBL/GenBank/DDBJ whole genome shotgun (WGS) entry which is preliminary data.</text>
</comment>
<dbReference type="PROSITE" id="PS00059">
    <property type="entry name" value="ADH_ZINC"/>
    <property type="match status" value="1"/>
</dbReference>
<evidence type="ECO:0000256" key="2">
    <source>
        <dbReference type="ARBA" id="ARBA00022723"/>
    </source>
</evidence>
<dbReference type="CDD" id="cd08283">
    <property type="entry name" value="FDH_like_1"/>
    <property type="match status" value="1"/>
</dbReference>
<dbReference type="EC" id="1.2.98.1" evidence="8"/>
<dbReference type="OrthoDB" id="9774952at2"/>
<evidence type="ECO:0000256" key="5">
    <source>
        <dbReference type="RuleBase" id="RU361277"/>
    </source>
</evidence>
<reference evidence="8 9" key="1">
    <citation type="submission" date="2018-03" db="EMBL/GenBank/DDBJ databases">
        <title>Draft Genome Sequences of the Obligatory Marine Myxobacteria Enhygromyxa salina SWB007.</title>
        <authorList>
            <person name="Poehlein A."/>
            <person name="Moghaddam J.A."/>
            <person name="Harms H."/>
            <person name="Alanjari M."/>
            <person name="Koenig G.M."/>
            <person name="Daniel R."/>
            <person name="Schaeberle T.F."/>
        </authorList>
    </citation>
    <scope>NUCLEOTIDE SEQUENCE [LARGE SCALE GENOMIC DNA]</scope>
    <source>
        <strain evidence="8 9">SWB007</strain>
    </source>
</reference>
<comment type="similarity">
    <text evidence="5">Belongs to the zinc-containing alcohol dehydrogenase family.</text>
</comment>
<evidence type="ECO:0000256" key="4">
    <source>
        <dbReference type="ARBA" id="ARBA00023002"/>
    </source>
</evidence>
<dbReference type="Proteomes" id="UP000238823">
    <property type="component" value="Unassembled WGS sequence"/>
</dbReference>
<feature type="domain" description="Alcohol dehydrogenase-like C-terminal" evidence="6">
    <location>
        <begin position="196"/>
        <end position="266"/>
    </location>
</feature>
<organism evidence="8 9">
    <name type="scientific">Enhygromyxa salina</name>
    <dbReference type="NCBI Taxonomy" id="215803"/>
    <lineage>
        <taxon>Bacteria</taxon>
        <taxon>Pseudomonadati</taxon>
        <taxon>Myxococcota</taxon>
        <taxon>Polyangia</taxon>
        <taxon>Nannocystales</taxon>
        <taxon>Nannocystaceae</taxon>
        <taxon>Enhygromyxa</taxon>
    </lineage>
</organism>
<dbReference type="SUPFAM" id="SSF50129">
    <property type="entry name" value="GroES-like"/>
    <property type="match status" value="1"/>
</dbReference>
<dbReference type="InterPro" id="IPR013154">
    <property type="entry name" value="ADH-like_N"/>
</dbReference>
<dbReference type="InterPro" id="IPR036291">
    <property type="entry name" value="NAD(P)-bd_dom_sf"/>
</dbReference>
<dbReference type="SUPFAM" id="SSF51735">
    <property type="entry name" value="NAD(P)-binding Rossmann-fold domains"/>
    <property type="match status" value="1"/>
</dbReference>
<dbReference type="InterPro" id="IPR002328">
    <property type="entry name" value="ADH_Zn_CS"/>
</dbReference>
<dbReference type="InterPro" id="IPR011032">
    <property type="entry name" value="GroES-like_sf"/>
</dbReference>
<comment type="cofactor">
    <cofactor evidence="1 5">
        <name>Zn(2+)</name>
        <dbReference type="ChEBI" id="CHEBI:29105"/>
    </cofactor>
</comment>
<dbReference type="Pfam" id="PF08240">
    <property type="entry name" value="ADH_N"/>
    <property type="match status" value="1"/>
</dbReference>
<gene>
    <name evidence="8" type="primary">fdm</name>
    <name evidence="8" type="ORF">ENSA7_74810</name>
</gene>
<sequence length="393" mass="42666">MRALRWYGKHDVRVETVPDPKIEHPGDVVVRVTSTAICGSDLHLYGAHFPTLRRGDILGHEFMGEVVEVGRAVTRLKLGDRVVVPFPISCGYCYFCSREQYSLCDNSNPNEALARKVMGHATAGIFGYGHITGGFAGGQAEYVRVPYADVGPMVVPDGLSDEQVLFLSDILPTGFMAAENACIQPGDTVAVWGCGPVGQFTIQSAWMLGAGRVIAIDDVPERLALARSYGRAETIDSFDADEVYARLMDMTDGRGPASCIDAVGMEAHGSGLVADTLDKIAGALRISKLINRHYVVAQIIKCCQKGGTLSIPGVYAGFLNCVPMGAAMNKGLTWRMGQTHVHRYMGPLLERIVTGEIDPTAIITHRLRLEEAATGYELFYEQKDRCVKVVLTP</sequence>
<dbReference type="Gene3D" id="3.90.180.10">
    <property type="entry name" value="Medium-chain alcohol dehydrogenases, catalytic domain"/>
    <property type="match status" value="1"/>
</dbReference>
<dbReference type="Pfam" id="PF00107">
    <property type="entry name" value="ADH_zinc_N"/>
    <property type="match status" value="1"/>
</dbReference>
<evidence type="ECO:0000256" key="3">
    <source>
        <dbReference type="ARBA" id="ARBA00022833"/>
    </source>
</evidence>
<keyword evidence="4 8" id="KW-0560">Oxidoreductase</keyword>
<dbReference type="InterPro" id="IPR013149">
    <property type="entry name" value="ADH-like_C"/>
</dbReference>
<name>A0A2S9XQM3_9BACT</name>
<dbReference type="GO" id="GO:0008270">
    <property type="term" value="F:zinc ion binding"/>
    <property type="evidence" value="ECO:0007669"/>
    <property type="project" value="InterPro"/>
</dbReference>
<dbReference type="EMBL" id="PVNL01000138">
    <property type="protein sequence ID" value="PRP95167.1"/>
    <property type="molecule type" value="Genomic_DNA"/>
</dbReference>
<protein>
    <submittedName>
        <fullName evidence="8">Formaldehyde dismutase</fullName>
        <ecNumber evidence="8">1.2.98.1</ecNumber>
    </submittedName>
</protein>
<evidence type="ECO:0000313" key="9">
    <source>
        <dbReference type="Proteomes" id="UP000238823"/>
    </source>
</evidence>
<dbReference type="Gene3D" id="3.40.50.720">
    <property type="entry name" value="NAD(P)-binding Rossmann-like Domain"/>
    <property type="match status" value="1"/>
</dbReference>
<feature type="domain" description="Alcohol dehydrogenase-like N-terminal" evidence="7">
    <location>
        <begin position="25"/>
        <end position="152"/>
    </location>
</feature>
<proteinExistence type="inferred from homology"/>
<accession>A0A2S9XQM3</accession>
<dbReference type="PANTHER" id="PTHR42813">
    <property type="entry name" value="ZINC-TYPE ALCOHOL DEHYDROGENASE-LIKE"/>
    <property type="match status" value="1"/>
</dbReference>
<evidence type="ECO:0000256" key="1">
    <source>
        <dbReference type="ARBA" id="ARBA00001947"/>
    </source>
</evidence>
<evidence type="ECO:0000313" key="8">
    <source>
        <dbReference type="EMBL" id="PRP95167.1"/>
    </source>
</evidence>
<dbReference type="RefSeq" id="WP_106094248.1">
    <property type="nucleotide sequence ID" value="NZ_PVNL01000138.1"/>
</dbReference>
<dbReference type="GO" id="GO:0047895">
    <property type="term" value="F:formaldehyde dismutase activity"/>
    <property type="evidence" value="ECO:0007669"/>
    <property type="project" value="UniProtKB-EC"/>
</dbReference>
<evidence type="ECO:0000259" key="6">
    <source>
        <dbReference type="Pfam" id="PF00107"/>
    </source>
</evidence>
<keyword evidence="3 5" id="KW-0862">Zinc</keyword>